<organism evidence="3 4">
    <name type="scientific">Longibacter salinarum</name>
    <dbReference type="NCBI Taxonomy" id="1850348"/>
    <lineage>
        <taxon>Bacteria</taxon>
        <taxon>Pseudomonadati</taxon>
        <taxon>Rhodothermota</taxon>
        <taxon>Rhodothermia</taxon>
        <taxon>Rhodothermales</taxon>
        <taxon>Salisaetaceae</taxon>
        <taxon>Longibacter</taxon>
    </lineage>
</organism>
<feature type="domain" description="Outer membrane protein beta-barrel" evidence="2">
    <location>
        <begin position="19"/>
        <end position="201"/>
    </location>
</feature>
<evidence type="ECO:0000313" key="3">
    <source>
        <dbReference type="EMBL" id="PEN14312.1"/>
    </source>
</evidence>
<dbReference type="SUPFAM" id="SSF56925">
    <property type="entry name" value="OMPA-like"/>
    <property type="match status" value="1"/>
</dbReference>
<dbReference type="InterPro" id="IPR011250">
    <property type="entry name" value="OMP/PagP_B-barrel"/>
</dbReference>
<dbReference type="Proteomes" id="UP000220102">
    <property type="component" value="Unassembled WGS sequence"/>
</dbReference>
<dbReference type="InterPro" id="IPR027385">
    <property type="entry name" value="Beta-barrel_OMP"/>
</dbReference>
<evidence type="ECO:0000256" key="1">
    <source>
        <dbReference type="ARBA" id="ARBA00022729"/>
    </source>
</evidence>
<accession>A0A2A8D030</accession>
<gene>
    <name evidence="3" type="ORF">CRI94_04545</name>
</gene>
<keyword evidence="4" id="KW-1185">Reference proteome</keyword>
<sequence>MRSVDKYLHVTMKRLLVALVTTLIFVTSPAIAQDRFGAEFRAGAHFATEDVGEADLNTGFGTEFIVSYRFLPQFGLYAGFGYHRFTSDDTFGGDDVVLEETGYTFGVQFENLLPDRSFGYFLRAGGLLNHMEFDTESSDFSTDHSLGWQVEVGPLFTFGNQWSIKPGIRYHSLSQDVDVAGTEFEVDLTYISVGASVGWRF</sequence>
<dbReference type="Pfam" id="PF13505">
    <property type="entry name" value="OMP_b-brl"/>
    <property type="match status" value="1"/>
</dbReference>
<dbReference type="OrthoDB" id="1100205at2"/>
<evidence type="ECO:0000259" key="2">
    <source>
        <dbReference type="Pfam" id="PF13505"/>
    </source>
</evidence>
<protein>
    <recommendedName>
        <fullName evidence="2">Outer membrane protein beta-barrel domain-containing protein</fullName>
    </recommendedName>
</protein>
<reference evidence="3 4" key="1">
    <citation type="submission" date="2017-10" db="EMBL/GenBank/DDBJ databases">
        <title>Draft genome of Longibacter Salinarum.</title>
        <authorList>
            <person name="Goh K.M."/>
            <person name="Shamsir M.S."/>
            <person name="Lim S.W."/>
        </authorList>
    </citation>
    <scope>NUCLEOTIDE SEQUENCE [LARGE SCALE GENOMIC DNA]</scope>
    <source>
        <strain evidence="3 4">KCTC 52045</strain>
    </source>
</reference>
<dbReference type="AlphaFoldDB" id="A0A2A8D030"/>
<dbReference type="Gene3D" id="2.40.160.20">
    <property type="match status" value="1"/>
</dbReference>
<dbReference type="EMBL" id="PDEQ01000002">
    <property type="protein sequence ID" value="PEN14312.1"/>
    <property type="molecule type" value="Genomic_DNA"/>
</dbReference>
<comment type="caution">
    <text evidence="3">The sequence shown here is derived from an EMBL/GenBank/DDBJ whole genome shotgun (WGS) entry which is preliminary data.</text>
</comment>
<evidence type="ECO:0000313" key="4">
    <source>
        <dbReference type="Proteomes" id="UP000220102"/>
    </source>
</evidence>
<name>A0A2A8D030_9BACT</name>
<proteinExistence type="predicted"/>
<keyword evidence="1" id="KW-0732">Signal</keyword>